<evidence type="ECO:0000313" key="10">
    <source>
        <dbReference type="EMBL" id="TWU15477.1"/>
    </source>
</evidence>
<dbReference type="Gene3D" id="6.10.250.690">
    <property type="match status" value="1"/>
</dbReference>
<evidence type="ECO:0000256" key="5">
    <source>
        <dbReference type="ARBA" id="ARBA00023163"/>
    </source>
</evidence>
<dbReference type="AlphaFoldDB" id="A0A5C6BV02"/>
<dbReference type="Pfam" id="PF00072">
    <property type="entry name" value="Response_reg"/>
    <property type="match status" value="1"/>
</dbReference>
<accession>A0A5C6BV02</accession>
<dbReference type="RefSeq" id="WP_146407345.1">
    <property type="nucleotide sequence ID" value="NZ_SJPU01000002.1"/>
</dbReference>
<dbReference type="InterPro" id="IPR036388">
    <property type="entry name" value="WH-like_DNA-bd_sf"/>
</dbReference>
<evidence type="ECO:0000256" key="2">
    <source>
        <dbReference type="ARBA" id="ARBA00023012"/>
    </source>
</evidence>
<dbReference type="InterPro" id="IPR011006">
    <property type="entry name" value="CheY-like_superfamily"/>
</dbReference>
<proteinExistence type="predicted"/>
<evidence type="ECO:0000259" key="8">
    <source>
        <dbReference type="PROSITE" id="PS50110"/>
    </source>
</evidence>
<evidence type="ECO:0000256" key="7">
    <source>
        <dbReference type="PROSITE-ProRule" id="PRU01091"/>
    </source>
</evidence>
<dbReference type="GO" id="GO:0000976">
    <property type="term" value="F:transcription cis-regulatory region binding"/>
    <property type="evidence" value="ECO:0007669"/>
    <property type="project" value="TreeGrafter"/>
</dbReference>
<keyword evidence="5" id="KW-0804">Transcription</keyword>
<evidence type="ECO:0000256" key="1">
    <source>
        <dbReference type="ARBA" id="ARBA00022553"/>
    </source>
</evidence>
<dbReference type="EMBL" id="SJPU01000002">
    <property type="protein sequence ID" value="TWU15477.1"/>
    <property type="molecule type" value="Genomic_DNA"/>
</dbReference>
<feature type="modified residue" description="4-aspartylphosphate" evidence="6">
    <location>
        <position position="51"/>
    </location>
</feature>
<keyword evidence="1 6" id="KW-0597">Phosphoprotein</keyword>
<dbReference type="Proteomes" id="UP000319908">
    <property type="component" value="Unassembled WGS sequence"/>
</dbReference>
<evidence type="ECO:0000256" key="6">
    <source>
        <dbReference type="PROSITE-ProRule" id="PRU00169"/>
    </source>
</evidence>
<dbReference type="CDD" id="cd00383">
    <property type="entry name" value="trans_reg_C"/>
    <property type="match status" value="1"/>
</dbReference>
<name>A0A5C6BV02_9BACT</name>
<keyword evidence="3" id="KW-0805">Transcription regulation</keyword>
<feature type="domain" description="Response regulatory" evidence="8">
    <location>
        <begin position="2"/>
        <end position="115"/>
    </location>
</feature>
<dbReference type="SMART" id="SM00448">
    <property type="entry name" value="REC"/>
    <property type="match status" value="1"/>
</dbReference>
<dbReference type="Pfam" id="PF00486">
    <property type="entry name" value="Trans_reg_C"/>
    <property type="match status" value="1"/>
</dbReference>
<dbReference type="InterPro" id="IPR039420">
    <property type="entry name" value="WalR-like"/>
</dbReference>
<evidence type="ECO:0000256" key="4">
    <source>
        <dbReference type="ARBA" id="ARBA00023125"/>
    </source>
</evidence>
<dbReference type="GO" id="GO:0005829">
    <property type="term" value="C:cytosol"/>
    <property type="evidence" value="ECO:0007669"/>
    <property type="project" value="TreeGrafter"/>
</dbReference>
<dbReference type="PANTHER" id="PTHR48111:SF22">
    <property type="entry name" value="REGULATOR OF RPOS"/>
    <property type="match status" value="1"/>
</dbReference>
<dbReference type="InterPro" id="IPR001867">
    <property type="entry name" value="OmpR/PhoB-type_DNA-bd"/>
</dbReference>
<dbReference type="Gene3D" id="3.40.50.2300">
    <property type="match status" value="1"/>
</dbReference>
<comment type="caution">
    <text evidence="10">The sequence shown here is derived from an EMBL/GenBank/DDBJ whole genome shotgun (WGS) entry which is preliminary data.</text>
</comment>
<keyword evidence="4 7" id="KW-0238">DNA-binding</keyword>
<reference evidence="10 11" key="1">
    <citation type="journal article" date="2020" name="Antonie Van Leeuwenhoek">
        <title>Rhodopirellula heiligendammensis sp. nov., Rhodopirellula pilleata sp. nov., and Rhodopirellula solitaria sp. nov. isolated from natural or artificial marine surfaces in Northern Germany and California, USA, and emended description of the genus Rhodopirellula.</title>
        <authorList>
            <person name="Kallscheuer N."/>
            <person name="Wiegand S."/>
            <person name="Jogler M."/>
            <person name="Boedeker C."/>
            <person name="Peeters S.H."/>
            <person name="Rast P."/>
            <person name="Heuer A."/>
            <person name="Jetten M.S.M."/>
            <person name="Rohde M."/>
            <person name="Jogler C."/>
        </authorList>
    </citation>
    <scope>NUCLEOTIDE SEQUENCE [LARGE SCALE GENOMIC DNA]</scope>
    <source>
        <strain evidence="10 11">Poly21</strain>
    </source>
</reference>
<dbReference type="SMART" id="SM00862">
    <property type="entry name" value="Trans_reg_C"/>
    <property type="match status" value="1"/>
</dbReference>
<dbReference type="SUPFAM" id="SSF52172">
    <property type="entry name" value="CheY-like"/>
    <property type="match status" value="1"/>
</dbReference>
<evidence type="ECO:0000313" key="11">
    <source>
        <dbReference type="Proteomes" id="UP000319908"/>
    </source>
</evidence>
<sequence length="218" mass="24595">MRLLLIEDDNDLSEVTARALREYEFSVEVAYDGAMGVHKAQNEEYDLIMLDLMLPIMGGTDVLRTLRETMPTPVLILTARDATESKIEGLNLGADDYLTKPFDLDELIARVRALIRRSASKPAPVIQIGDIEVNSVSREVYKQGMLVPLTAKEYAILHLLLIRRGELVTRGMIYDRVYGEQDNTLSNVVDVYIANLRKRLGSNLIETRRGEGYIIRAV</sequence>
<evidence type="ECO:0000259" key="9">
    <source>
        <dbReference type="PROSITE" id="PS51755"/>
    </source>
</evidence>
<protein>
    <submittedName>
        <fullName evidence="10">Transcriptional activator protein CzcR</fullName>
    </submittedName>
</protein>
<dbReference type="PROSITE" id="PS50110">
    <property type="entry name" value="RESPONSE_REGULATORY"/>
    <property type="match status" value="1"/>
</dbReference>
<dbReference type="OrthoDB" id="272875at2"/>
<dbReference type="PANTHER" id="PTHR48111">
    <property type="entry name" value="REGULATOR OF RPOS"/>
    <property type="match status" value="1"/>
</dbReference>
<keyword evidence="2" id="KW-0902">Two-component regulatory system</keyword>
<evidence type="ECO:0000256" key="3">
    <source>
        <dbReference type="ARBA" id="ARBA00023015"/>
    </source>
</evidence>
<dbReference type="GO" id="GO:0032993">
    <property type="term" value="C:protein-DNA complex"/>
    <property type="evidence" value="ECO:0007669"/>
    <property type="project" value="TreeGrafter"/>
</dbReference>
<gene>
    <name evidence="10" type="primary">czcR</name>
    <name evidence="10" type="ORF">Poly21_26730</name>
</gene>
<dbReference type="GO" id="GO:0000156">
    <property type="term" value="F:phosphorelay response regulator activity"/>
    <property type="evidence" value="ECO:0007669"/>
    <property type="project" value="TreeGrafter"/>
</dbReference>
<dbReference type="InterPro" id="IPR001789">
    <property type="entry name" value="Sig_transdc_resp-reg_receiver"/>
</dbReference>
<keyword evidence="11" id="KW-1185">Reference proteome</keyword>
<dbReference type="PROSITE" id="PS51755">
    <property type="entry name" value="OMPR_PHOB"/>
    <property type="match status" value="1"/>
</dbReference>
<dbReference type="Gene3D" id="1.10.10.10">
    <property type="entry name" value="Winged helix-like DNA-binding domain superfamily/Winged helix DNA-binding domain"/>
    <property type="match status" value="1"/>
</dbReference>
<organism evidence="10 11">
    <name type="scientific">Allorhodopirellula heiligendammensis</name>
    <dbReference type="NCBI Taxonomy" id="2714739"/>
    <lineage>
        <taxon>Bacteria</taxon>
        <taxon>Pseudomonadati</taxon>
        <taxon>Planctomycetota</taxon>
        <taxon>Planctomycetia</taxon>
        <taxon>Pirellulales</taxon>
        <taxon>Pirellulaceae</taxon>
        <taxon>Allorhodopirellula</taxon>
    </lineage>
</organism>
<feature type="DNA-binding region" description="OmpR/PhoB-type" evidence="7">
    <location>
        <begin position="123"/>
        <end position="217"/>
    </location>
</feature>
<dbReference type="GO" id="GO:0006355">
    <property type="term" value="P:regulation of DNA-templated transcription"/>
    <property type="evidence" value="ECO:0007669"/>
    <property type="project" value="InterPro"/>
</dbReference>
<feature type="domain" description="OmpR/PhoB-type" evidence="9">
    <location>
        <begin position="123"/>
        <end position="217"/>
    </location>
</feature>